<dbReference type="PRINTS" id="PR00081">
    <property type="entry name" value="GDHRDH"/>
</dbReference>
<sequence length="255" mass="27428">MATYLITGTSQGLGLALTAQLLSRTTAEVSHVFALSRSSPSQELRELLDTHPSRSTSVVASVTDDLAVGAAVEQVSTVLGSRGLDVLINNAGTNDTHPKGMRSVEVEALMSVFELNVMGVKRITIAFLPLLERGNEKKIINMCIIAPRIELAGEPHEPTYAYKVSKAAMNMLTMQYALDLQDSGFTVMAVSPGWLKARFGGGGVAQLTAEQGAEAVEEIIREATKEDNGKFVNIRVPGYKFGGTIEAYPRGEMPW</sequence>
<dbReference type="PANTHER" id="PTHR45458:SF1">
    <property type="entry name" value="SHORT CHAIN DEHYDROGENASE"/>
    <property type="match status" value="1"/>
</dbReference>
<comment type="caution">
    <text evidence="1">The sequence shown here is derived from an EMBL/GenBank/DDBJ whole genome shotgun (WGS) entry which is preliminary data.</text>
</comment>
<proteinExistence type="predicted"/>
<evidence type="ECO:0000313" key="1">
    <source>
        <dbReference type="EMBL" id="OQO07941.1"/>
    </source>
</evidence>
<dbReference type="AlphaFoldDB" id="A0A1V8T9K8"/>
<name>A0A1V8T9K8_9PEZI</name>
<dbReference type="InterPro" id="IPR002347">
    <property type="entry name" value="SDR_fam"/>
</dbReference>
<dbReference type="OrthoDB" id="7289984at2759"/>
<dbReference type="InterPro" id="IPR052184">
    <property type="entry name" value="SDR_enzymes"/>
</dbReference>
<dbReference type="Proteomes" id="UP000192596">
    <property type="component" value="Unassembled WGS sequence"/>
</dbReference>
<dbReference type="InterPro" id="IPR036291">
    <property type="entry name" value="NAD(P)-bd_dom_sf"/>
</dbReference>
<dbReference type="SUPFAM" id="SSF51735">
    <property type="entry name" value="NAD(P)-binding Rossmann-fold domains"/>
    <property type="match status" value="1"/>
</dbReference>
<keyword evidence="2" id="KW-1185">Reference proteome</keyword>
<dbReference type="GO" id="GO:0016616">
    <property type="term" value="F:oxidoreductase activity, acting on the CH-OH group of donors, NAD or NADP as acceptor"/>
    <property type="evidence" value="ECO:0007669"/>
    <property type="project" value="TreeGrafter"/>
</dbReference>
<dbReference type="Gene3D" id="3.40.50.720">
    <property type="entry name" value="NAD(P)-binding Rossmann-like Domain"/>
    <property type="match status" value="1"/>
</dbReference>
<dbReference type="PANTHER" id="PTHR45458">
    <property type="entry name" value="SHORT-CHAIN DEHYDROGENASE/REDUCTASE SDR"/>
    <property type="match status" value="1"/>
</dbReference>
<dbReference type="InParanoid" id="A0A1V8T9K8"/>
<evidence type="ECO:0000313" key="2">
    <source>
        <dbReference type="Proteomes" id="UP000192596"/>
    </source>
</evidence>
<accession>A0A1V8T9K8</accession>
<gene>
    <name evidence="1" type="ORF">B0A48_06733</name>
</gene>
<dbReference type="Pfam" id="PF00106">
    <property type="entry name" value="adh_short"/>
    <property type="match status" value="1"/>
</dbReference>
<protein>
    <submittedName>
        <fullName evidence="1">Uncharacterized protein</fullName>
    </submittedName>
</protein>
<dbReference type="EMBL" id="NAJO01000013">
    <property type="protein sequence ID" value="OQO07941.1"/>
    <property type="molecule type" value="Genomic_DNA"/>
</dbReference>
<organism evidence="1 2">
    <name type="scientific">Cryoendolithus antarcticus</name>
    <dbReference type="NCBI Taxonomy" id="1507870"/>
    <lineage>
        <taxon>Eukaryota</taxon>
        <taxon>Fungi</taxon>
        <taxon>Dikarya</taxon>
        <taxon>Ascomycota</taxon>
        <taxon>Pezizomycotina</taxon>
        <taxon>Dothideomycetes</taxon>
        <taxon>Dothideomycetidae</taxon>
        <taxon>Cladosporiales</taxon>
        <taxon>Cladosporiaceae</taxon>
        <taxon>Cryoendolithus</taxon>
    </lineage>
</organism>
<reference evidence="2" key="1">
    <citation type="submission" date="2017-03" db="EMBL/GenBank/DDBJ databases">
        <title>Genomes of endolithic fungi from Antarctica.</title>
        <authorList>
            <person name="Coleine C."/>
            <person name="Masonjones S."/>
            <person name="Stajich J.E."/>
        </authorList>
    </citation>
    <scope>NUCLEOTIDE SEQUENCE [LARGE SCALE GENOMIC DNA]</scope>
    <source>
        <strain evidence="2">CCFEE 5527</strain>
    </source>
</reference>